<evidence type="ECO:0000256" key="1">
    <source>
        <dbReference type="SAM" id="MobiDB-lite"/>
    </source>
</evidence>
<gene>
    <name evidence="3" type="ORF">LTR24_004526</name>
</gene>
<dbReference type="InterPro" id="IPR002562">
    <property type="entry name" value="3'-5'_exonuclease_dom"/>
</dbReference>
<dbReference type="InterPro" id="IPR012337">
    <property type="entry name" value="RNaseH-like_sf"/>
</dbReference>
<evidence type="ECO:0000313" key="3">
    <source>
        <dbReference type="EMBL" id="KAK5093123.1"/>
    </source>
</evidence>
<dbReference type="PANTHER" id="PTHR43040">
    <property type="entry name" value="RIBONUCLEASE D"/>
    <property type="match status" value="1"/>
</dbReference>
<feature type="region of interest" description="Disordered" evidence="1">
    <location>
        <begin position="287"/>
        <end position="307"/>
    </location>
</feature>
<dbReference type="SUPFAM" id="SSF53098">
    <property type="entry name" value="Ribonuclease H-like"/>
    <property type="match status" value="1"/>
</dbReference>
<name>A0ABR0KBK7_9EURO</name>
<organism evidence="3 4">
    <name type="scientific">Lithohypha guttulata</name>
    <dbReference type="NCBI Taxonomy" id="1690604"/>
    <lineage>
        <taxon>Eukaryota</taxon>
        <taxon>Fungi</taxon>
        <taxon>Dikarya</taxon>
        <taxon>Ascomycota</taxon>
        <taxon>Pezizomycotina</taxon>
        <taxon>Eurotiomycetes</taxon>
        <taxon>Chaetothyriomycetidae</taxon>
        <taxon>Chaetothyriales</taxon>
        <taxon>Trichomeriaceae</taxon>
        <taxon>Lithohypha</taxon>
    </lineage>
</organism>
<comment type="caution">
    <text evidence="3">The sequence shown here is derived from an EMBL/GenBank/DDBJ whole genome shotgun (WGS) entry which is preliminary data.</text>
</comment>
<dbReference type="PANTHER" id="PTHR43040:SF1">
    <property type="entry name" value="RIBONUCLEASE D"/>
    <property type="match status" value="1"/>
</dbReference>
<sequence>MRYKYRQIERHITNSAVYRLFEPYYKHLAFYFETEWYSTHIEVKTPARVKQMVDALARLPRGNGKPTIAFDLEAINLGRRGTTCYLQVRDLVEAQTYLVDILTLQDKAFLTTSEDGTTLKDIFEDPGIIMLIFDGRQDADALYWKHDVQVRGVVDLQTMAMLLREHPSLYRTSYISTMNQYAGLSSKELRQWNLFKGYPFNGDYTIFKERPLPYRLKLYSIGDVLYLDRLYTNTAKRLTVRGLLLAHEWSRKQVEATWQATWTSSKQYVDAGFNRCWEEQINRMMKPAGPPLAAAPATDDDTDEEDV</sequence>
<feature type="domain" description="3'-5' exonuclease" evidence="2">
    <location>
        <begin position="44"/>
        <end position="237"/>
    </location>
</feature>
<reference evidence="3 4" key="1">
    <citation type="submission" date="2023-08" db="EMBL/GenBank/DDBJ databases">
        <title>Black Yeasts Isolated from many extreme environments.</title>
        <authorList>
            <person name="Coleine C."/>
            <person name="Stajich J.E."/>
            <person name="Selbmann L."/>
        </authorList>
    </citation>
    <scope>NUCLEOTIDE SEQUENCE [LARGE SCALE GENOMIC DNA]</scope>
    <source>
        <strain evidence="3 4">CCFEE 5885</strain>
    </source>
</reference>
<keyword evidence="4" id="KW-1185">Reference proteome</keyword>
<dbReference type="Gene3D" id="3.30.420.10">
    <property type="entry name" value="Ribonuclease H-like superfamily/Ribonuclease H"/>
    <property type="match status" value="1"/>
</dbReference>
<evidence type="ECO:0000259" key="2">
    <source>
        <dbReference type="Pfam" id="PF01612"/>
    </source>
</evidence>
<dbReference type="Proteomes" id="UP001345013">
    <property type="component" value="Unassembled WGS sequence"/>
</dbReference>
<proteinExistence type="predicted"/>
<accession>A0ABR0KBK7</accession>
<protein>
    <recommendedName>
        <fullName evidence="2">3'-5' exonuclease domain-containing protein</fullName>
    </recommendedName>
</protein>
<dbReference type="EMBL" id="JAVRRG010000047">
    <property type="protein sequence ID" value="KAK5093123.1"/>
    <property type="molecule type" value="Genomic_DNA"/>
</dbReference>
<dbReference type="Pfam" id="PF01612">
    <property type="entry name" value="DNA_pol_A_exo1"/>
    <property type="match status" value="1"/>
</dbReference>
<feature type="compositionally biased region" description="Acidic residues" evidence="1">
    <location>
        <begin position="298"/>
        <end position="307"/>
    </location>
</feature>
<dbReference type="InterPro" id="IPR036397">
    <property type="entry name" value="RNaseH_sf"/>
</dbReference>
<evidence type="ECO:0000313" key="4">
    <source>
        <dbReference type="Proteomes" id="UP001345013"/>
    </source>
</evidence>